<organism evidence="4 5">
    <name type="scientific">Flavobacterium aureirubrum</name>
    <dbReference type="NCBI Taxonomy" id="3133147"/>
    <lineage>
        <taxon>Bacteria</taxon>
        <taxon>Pseudomonadati</taxon>
        <taxon>Bacteroidota</taxon>
        <taxon>Flavobacteriia</taxon>
        <taxon>Flavobacteriales</taxon>
        <taxon>Flavobacteriaceae</taxon>
        <taxon>Flavobacterium</taxon>
    </lineage>
</organism>
<comment type="caution">
    <text evidence="4">The sequence shown here is derived from an EMBL/GenBank/DDBJ whole genome shotgun (WGS) entry which is preliminary data.</text>
</comment>
<sequence length="183" mass="21493">MSKRLFDLLFSSVILLFLIGFLLVFYILASIQSKSNGLYLQQRIGQFGNPFTIFKLKSMHDKSQKVTPFGAWMRKHKIDELPQFFNVLIGNMSIVGPRPDVAGYYDTLEGENRKILQLKPGITSEASLKYKEEDELLARKENPKEYNDTIIFPDKVKMNLDYFYRQSFWLDITIIWRTIQHLK</sequence>
<evidence type="ECO:0000256" key="1">
    <source>
        <dbReference type="ARBA" id="ARBA00006464"/>
    </source>
</evidence>
<dbReference type="EC" id="2.7.8.-" evidence="4"/>
<keyword evidence="2" id="KW-0472">Membrane</keyword>
<dbReference type="PANTHER" id="PTHR30576">
    <property type="entry name" value="COLANIC BIOSYNTHESIS UDP-GLUCOSE LIPID CARRIER TRANSFERASE"/>
    <property type="match status" value="1"/>
</dbReference>
<protein>
    <submittedName>
        <fullName evidence="4">Sugar transferase</fullName>
        <ecNumber evidence="4">2.7.8.-</ecNumber>
    </submittedName>
</protein>
<proteinExistence type="inferred from homology"/>
<keyword evidence="2" id="KW-0812">Transmembrane</keyword>
<dbReference type="Proteomes" id="UP001460072">
    <property type="component" value="Unassembled WGS sequence"/>
</dbReference>
<evidence type="ECO:0000313" key="5">
    <source>
        <dbReference type="Proteomes" id="UP001460072"/>
    </source>
</evidence>
<feature type="transmembrane region" description="Helical" evidence="2">
    <location>
        <begin position="6"/>
        <end position="29"/>
    </location>
</feature>
<dbReference type="PANTHER" id="PTHR30576:SF20">
    <property type="entry name" value="QUINOVOSAMINEPHOSPHOTRANSFERAE-RELATED"/>
    <property type="match status" value="1"/>
</dbReference>
<evidence type="ECO:0000259" key="3">
    <source>
        <dbReference type="Pfam" id="PF02397"/>
    </source>
</evidence>
<evidence type="ECO:0000256" key="2">
    <source>
        <dbReference type="SAM" id="Phobius"/>
    </source>
</evidence>
<dbReference type="GO" id="GO:0016740">
    <property type="term" value="F:transferase activity"/>
    <property type="evidence" value="ECO:0007669"/>
    <property type="project" value="UniProtKB-KW"/>
</dbReference>
<feature type="domain" description="Bacterial sugar transferase" evidence="3">
    <location>
        <begin position="3"/>
        <end position="181"/>
    </location>
</feature>
<dbReference type="RefSeq" id="WP_342695215.1">
    <property type="nucleotide sequence ID" value="NZ_JBCGDO010000004.1"/>
</dbReference>
<evidence type="ECO:0000313" key="4">
    <source>
        <dbReference type="EMBL" id="MEM0541994.1"/>
    </source>
</evidence>
<reference evidence="4 5" key="1">
    <citation type="submission" date="2024-03" db="EMBL/GenBank/DDBJ databases">
        <title>Two novel species of the genus Flavobacterium exhibiting potentially degradation of complex polysaccharides.</title>
        <authorList>
            <person name="Lian X."/>
        </authorList>
    </citation>
    <scope>NUCLEOTIDE SEQUENCE [LARGE SCALE GENOMIC DNA]</scope>
    <source>
        <strain evidence="5">j3</strain>
    </source>
</reference>
<name>A0ABU9N2P4_9FLAO</name>
<gene>
    <name evidence="4" type="ORF">WFZ85_05170</name>
</gene>
<dbReference type="Pfam" id="PF02397">
    <property type="entry name" value="Bac_transf"/>
    <property type="match status" value="1"/>
</dbReference>
<keyword evidence="5" id="KW-1185">Reference proteome</keyword>
<keyword evidence="4" id="KW-0808">Transferase</keyword>
<dbReference type="EMBL" id="JBCGDO010000004">
    <property type="protein sequence ID" value="MEM0541994.1"/>
    <property type="molecule type" value="Genomic_DNA"/>
</dbReference>
<comment type="similarity">
    <text evidence="1">Belongs to the bacterial sugar transferase family.</text>
</comment>
<dbReference type="InterPro" id="IPR003362">
    <property type="entry name" value="Bact_transf"/>
</dbReference>
<keyword evidence="2" id="KW-1133">Transmembrane helix</keyword>
<accession>A0ABU9N2P4</accession>